<dbReference type="Proteomes" id="UP000800093">
    <property type="component" value="Unassembled WGS sequence"/>
</dbReference>
<feature type="region of interest" description="Disordered" evidence="1">
    <location>
        <begin position="1"/>
        <end position="20"/>
    </location>
</feature>
<reference evidence="3" key="1">
    <citation type="journal article" date="2020" name="Stud. Mycol.">
        <title>101 Dothideomycetes genomes: A test case for predicting lifestyles and emergence of pathogens.</title>
        <authorList>
            <person name="Haridas S."/>
            <person name="Albert R."/>
            <person name="Binder M."/>
            <person name="Bloem J."/>
            <person name="LaButti K."/>
            <person name="Salamov A."/>
            <person name="Andreopoulos B."/>
            <person name="Baker S."/>
            <person name="Barry K."/>
            <person name="Bills G."/>
            <person name="Bluhm B."/>
            <person name="Cannon C."/>
            <person name="Castanera R."/>
            <person name="Culley D."/>
            <person name="Daum C."/>
            <person name="Ezra D."/>
            <person name="Gonzalez J."/>
            <person name="Henrissat B."/>
            <person name="Kuo A."/>
            <person name="Liang C."/>
            <person name="Lipzen A."/>
            <person name="Lutzoni F."/>
            <person name="Magnuson J."/>
            <person name="Mondo S."/>
            <person name="Nolan M."/>
            <person name="Ohm R."/>
            <person name="Pangilinan J."/>
            <person name="Park H.-J."/>
            <person name="Ramirez L."/>
            <person name="Alfaro M."/>
            <person name="Sun H."/>
            <person name="Tritt A."/>
            <person name="Yoshinaga Y."/>
            <person name="Zwiers L.-H."/>
            <person name="Turgeon B."/>
            <person name="Goodwin S."/>
            <person name="Spatafora J."/>
            <person name="Crous P."/>
            <person name="Grigoriev I."/>
        </authorList>
    </citation>
    <scope>NUCLEOTIDE SEQUENCE [LARGE SCALE GENOMIC DNA]</scope>
    <source>
        <strain evidence="3">CBS 304.66</strain>
    </source>
</reference>
<feature type="compositionally biased region" description="Basic and acidic residues" evidence="1">
    <location>
        <begin position="169"/>
        <end position="181"/>
    </location>
</feature>
<sequence>MGAVRPKSTGADQRGKAGALGMKRDKLRGRGLRCLNPLWCARAGKEWAGMGRLERSHSTAQPAEQQRRRRSAAANNTWAGTGQGRERAEGDRYVLCSSRNSGRSGRRLLACLLAFGRAPLRWRGWAERVCGALELLKADSGGEQAGLGRGTQSSAAGEWAGSREWCSVSERESDGEIGKSETGRQWAVGSRYILQPAAAAAAAAATAAAAGARCAGTGLAGRAAKAVGGRGRALGGT</sequence>
<evidence type="ECO:0000313" key="2">
    <source>
        <dbReference type="EMBL" id="KAF2263459.1"/>
    </source>
</evidence>
<feature type="region of interest" description="Disordered" evidence="1">
    <location>
        <begin position="51"/>
        <end position="85"/>
    </location>
</feature>
<comment type="caution">
    <text evidence="2">The sequence shown here is derived from an EMBL/GenBank/DDBJ whole genome shotgun (WGS) entry which is preliminary data.</text>
</comment>
<dbReference type="OrthoDB" id="10654210at2759"/>
<feature type="region of interest" description="Disordered" evidence="1">
    <location>
        <begin position="143"/>
        <end position="181"/>
    </location>
</feature>
<accession>A0A9P4N5K6</accession>
<evidence type="ECO:0000256" key="1">
    <source>
        <dbReference type="SAM" id="MobiDB-lite"/>
    </source>
</evidence>
<gene>
    <name evidence="2" type="ORF">CC78DRAFT_276362</name>
</gene>
<proteinExistence type="predicted"/>
<protein>
    <submittedName>
        <fullName evidence="2">Uncharacterized protein</fullName>
    </submittedName>
</protein>
<organism evidence="2 3">
    <name type="scientific">Lojkania enalia</name>
    <dbReference type="NCBI Taxonomy" id="147567"/>
    <lineage>
        <taxon>Eukaryota</taxon>
        <taxon>Fungi</taxon>
        <taxon>Dikarya</taxon>
        <taxon>Ascomycota</taxon>
        <taxon>Pezizomycotina</taxon>
        <taxon>Dothideomycetes</taxon>
        <taxon>Pleosporomycetidae</taxon>
        <taxon>Pleosporales</taxon>
        <taxon>Pleosporales incertae sedis</taxon>
        <taxon>Lojkania</taxon>
    </lineage>
</organism>
<evidence type="ECO:0000313" key="3">
    <source>
        <dbReference type="Proteomes" id="UP000800093"/>
    </source>
</evidence>
<keyword evidence="3" id="KW-1185">Reference proteome</keyword>
<dbReference type="EMBL" id="ML986626">
    <property type="protein sequence ID" value="KAF2263459.1"/>
    <property type="molecule type" value="Genomic_DNA"/>
</dbReference>
<name>A0A9P4N5K6_9PLEO</name>
<dbReference type="AlphaFoldDB" id="A0A9P4N5K6"/>